<evidence type="ECO:0000256" key="3">
    <source>
        <dbReference type="ARBA" id="ARBA00022842"/>
    </source>
</evidence>
<dbReference type="GO" id="GO:0008934">
    <property type="term" value="F:inositol monophosphate 1-phosphatase activity"/>
    <property type="evidence" value="ECO:0007669"/>
    <property type="project" value="TreeGrafter"/>
</dbReference>
<gene>
    <name evidence="4" type="ORF">METZ01_LOCUS430033</name>
</gene>
<feature type="non-terminal residue" evidence="4">
    <location>
        <position position="214"/>
    </location>
</feature>
<dbReference type="PANTHER" id="PTHR20854:SF4">
    <property type="entry name" value="INOSITOL-1-MONOPHOSPHATASE-RELATED"/>
    <property type="match status" value="1"/>
</dbReference>
<organism evidence="4">
    <name type="scientific">marine metagenome</name>
    <dbReference type="NCBI Taxonomy" id="408172"/>
    <lineage>
        <taxon>unclassified sequences</taxon>
        <taxon>metagenomes</taxon>
        <taxon>ecological metagenomes</taxon>
    </lineage>
</organism>
<keyword evidence="2" id="KW-0378">Hydrolase</keyword>
<dbReference type="InterPro" id="IPR020583">
    <property type="entry name" value="Inositol_monoP_metal-BS"/>
</dbReference>
<dbReference type="SUPFAM" id="SSF56655">
    <property type="entry name" value="Carbohydrate phosphatase"/>
    <property type="match status" value="1"/>
</dbReference>
<name>A0A382Y2A8_9ZZZZ</name>
<sequence>MTQTIDKDLIIFANRLANESRKILRNHFRKKIKIRYKSDQSPVTEADTKVEKKLRMLIQRKYPKHGIIGEEFENIQINAEYLWCLDPLDGTAAFITGKPLFGTLIGLLREKIPIFGIIEHPILGERWSGGINNPAKLNGKNTKVRKCKNISNAMLYATSPEMFEGKNKKSFQRLSKMAKKTQYGADCYAYGLLASGHIDLIAEAKMKPCDFLAL</sequence>
<evidence type="ECO:0000256" key="2">
    <source>
        <dbReference type="ARBA" id="ARBA00022801"/>
    </source>
</evidence>
<dbReference type="GO" id="GO:0046872">
    <property type="term" value="F:metal ion binding"/>
    <property type="evidence" value="ECO:0007669"/>
    <property type="project" value="UniProtKB-KW"/>
</dbReference>
<dbReference type="PANTHER" id="PTHR20854">
    <property type="entry name" value="INOSITOL MONOPHOSPHATASE"/>
    <property type="match status" value="1"/>
</dbReference>
<dbReference type="EMBL" id="UINC01172218">
    <property type="protein sequence ID" value="SVD77179.1"/>
    <property type="molecule type" value="Genomic_DNA"/>
</dbReference>
<evidence type="ECO:0000256" key="1">
    <source>
        <dbReference type="ARBA" id="ARBA00022723"/>
    </source>
</evidence>
<proteinExistence type="predicted"/>
<dbReference type="Gene3D" id="3.40.190.80">
    <property type="match status" value="1"/>
</dbReference>
<dbReference type="PROSITE" id="PS00629">
    <property type="entry name" value="IMP_1"/>
    <property type="match status" value="1"/>
</dbReference>
<reference evidence="4" key="1">
    <citation type="submission" date="2018-05" db="EMBL/GenBank/DDBJ databases">
        <authorList>
            <person name="Lanie J.A."/>
            <person name="Ng W.-L."/>
            <person name="Kazmierczak K.M."/>
            <person name="Andrzejewski T.M."/>
            <person name="Davidsen T.M."/>
            <person name="Wayne K.J."/>
            <person name="Tettelin H."/>
            <person name="Glass J.I."/>
            <person name="Rusch D."/>
            <person name="Podicherti R."/>
            <person name="Tsui H.-C.T."/>
            <person name="Winkler M.E."/>
        </authorList>
    </citation>
    <scope>NUCLEOTIDE SEQUENCE</scope>
</reference>
<evidence type="ECO:0008006" key="5">
    <source>
        <dbReference type="Google" id="ProtNLM"/>
    </source>
</evidence>
<keyword evidence="1" id="KW-0479">Metal-binding</keyword>
<dbReference type="Pfam" id="PF00459">
    <property type="entry name" value="Inositol_P"/>
    <property type="match status" value="1"/>
</dbReference>
<accession>A0A382Y2A8</accession>
<dbReference type="InterPro" id="IPR000760">
    <property type="entry name" value="Inositol_monophosphatase-like"/>
</dbReference>
<keyword evidence="3" id="KW-0460">Magnesium</keyword>
<dbReference type="GO" id="GO:0006020">
    <property type="term" value="P:inositol metabolic process"/>
    <property type="evidence" value="ECO:0007669"/>
    <property type="project" value="TreeGrafter"/>
</dbReference>
<protein>
    <recommendedName>
        <fullName evidence="5">Histidinol phosphate phosphatase</fullName>
    </recommendedName>
</protein>
<evidence type="ECO:0000313" key="4">
    <source>
        <dbReference type="EMBL" id="SVD77179.1"/>
    </source>
</evidence>
<dbReference type="GO" id="GO:0007165">
    <property type="term" value="P:signal transduction"/>
    <property type="evidence" value="ECO:0007669"/>
    <property type="project" value="TreeGrafter"/>
</dbReference>
<dbReference type="Gene3D" id="3.30.540.10">
    <property type="entry name" value="Fructose-1,6-Bisphosphatase, subunit A, domain 1"/>
    <property type="match status" value="1"/>
</dbReference>
<dbReference type="AlphaFoldDB" id="A0A382Y2A8"/>
<dbReference type="PRINTS" id="PR00377">
    <property type="entry name" value="IMPHPHTASES"/>
</dbReference>